<evidence type="ECO:0000313" key="2">
    <source>
        <dbReference type="EMBL" id="CAB4220595.1"/>
    </source>
</evidence>
<evidence type="ECO:0000256" key="1">
    <source>
        <dbReference type="SAM" id="MobiDB-lite"/>
    </source>
</evidence>
<protein>
    <submittedName>
        <fullName evidence="2">Uncharacterized protein</fullName>
    </submittedName>
</protein>
<feature type="region of interest" description="Disordered" evidence="1">
    <location>
        <begin position="43"/>
        <end position="65"/>
    </location>
</feature>
<feature type="compositionally biased region" description="Basic and acidic residues" evidence="1">
    <location>
        <begin position="43"/>
        <end position="52"/>
    </location>
</feature>
<sequence>MATINRLNTQIEIERHHTRVRSDQQYFDKLTADRRLKERAVENEQQRVEMNRRMNRPGQNIDKFA</sequence>
<accession>A0A6J5SYW8</accession>
<organism evidence="2">
    <name type="scientific">uncultured Caudovirales phage</name>
    <dbReference type="NCBI Taxonomy" id="2100421"/>
    <lineage>
        <taxon>Viruses</taxon>
        <taxon>Duplodnaviria</taxon>
        <taxon>Heunggongvirae</taxon>
        <taxon>Uroviricota</taxon>
        <taxon>Caudoviricetes</taxon>
        <taxon>Peduoviridae</taxon>
        <taxon>Maltschvirus</taxon>
        <taxon>Maltschvirus maltsch</taxon>
    </lineage>
</organism>
<name>A0A6J5SYW8_9CAUD</name>
<gene>
    <name evidence="2" type="ORF">UFOVP1636_9</name>
</gene>
<reference evidence="2" key="1">
    <citation type="submission" date="2020-05" db="EMBL/GenBank/DDBJ databases">
        <authorList>
            <person name="Chiriac C."/>
            <person name="Salcher M."/>
            <person name="Ghai R."/>
            <person name="Kavagutti S V."/>
        </authorList>
    </citation>
    <scope>NUCLEOTIDE SEQUENCE</scope>
</reference>
<dbReference type="EMBL" id="LR797503">
    <property type="protein sequence ID" value="CAB4220595.1"/>
    <property type="molecule type" value="Genomic_DNA"/>
</dbReference>
<proteinExistence type="predicted"/>